<comment type="PTM">
    <text evidence="4">Autoproteolytically processed. The inactive tetrameric zymogen termed p46 autoprocesses to a smaller form termed p41, which is active only during spore germination.</text>
</comment>
<dbReference type="Pfam" id="PF03418">
    <property type="entry name" value="Peptidase_A25"/>
    <property type="match status" value="1"/>
</dbReference>
<dbReference type="EC" id="3.4.24.78" evidence="4"/>
<comment type="subunit">
    <text evidence="4">Homotetramer.</text>
</comment>
<comment type="caution">
    <text evidence="5">The sequence shown here is derived from an EMBL/GenBank/DDBJ whole genome shotgun (WGS) entry which is preliminary data.</text>
</comment>
<keyword evidence="3 4" id="KW-0865">Zymogen</keyword>
<evidence type="ECO:0000256" key="4">
    <source>
        <dbReference type="HAMAP-Rule" id="MF_00626"/>
    </source>
</evidence>
<feature type="chain" id="PRO_5044922768" description="Germination protease" evidence="4">
    <location>
        <begin position="11"/>
        <end position="278"/>
    </location>
</feature>
<comment type="function">
    <text evidence="4">Initiates the rapid degradation of small, acid-soluble proteins during spore germination.</text>
</comment>
<protein>
    <recommendedName>
        <fullName evidence="4">Germination protease</fullName>
        <ecNumber evidence="4">3.4.24.78</ecNumber>
    </recommendedName>
    <alternativeName>
        <fullName evidence="4">GPR endopeptidase</fullName>
    </alternativeName>
    <alternativeName>
        <fullName evidence="4">Germination proteinase</fullName>
    </alternativeName>
    <alternativeName>
        <fullName evidence="4">Spore protease</fullName>
    </alternativeName>
</protein>
<dbReference type="Gene3D" id="3.40.50.1450">
    <property type="entry name" value="HybD-like"/>
    <property type="match status" value="1"/>
</dbReference>
<evidence type="ECO:0000256" key="3">
    <source>
        <dbReference type="ARBA" id="ARBA00023145"/>
    </source>
</evidence>
<gene>
    <name evidence="4" type="primary">gpr</name>
    <name evidence="5" type="ORF">H8717_05840</name>
</gene>
<organism evidence="5 6">
    <name type="scientific">Yanshouia hominis</name>
    <dbReference type="NCBI Taxonomy" id="2763673"/>
    <lineage>
        <taxon>Bacteria</taxon>
        <taxon>Bacillati</taxon>
        <taxon>Bacillota</taxon>
        <taxon>Clostridia</taxon>
        <taxon>Eubacteriales</taxon>
        <taxon>Oscillospiraceae</taxon>
        <taxon>Yanshouia</taxon>
    </lineage>
</organism>
<keyword evidence="6" id="KW-1185">Reference proteome</keyword>
<dbReference type="SUPFAM" id="SSF53163">
    <property type="entry name" value="HybD-like"/>
    <property type="match status" value="1"/>
</dbReference>
<evidence type="ECO:0000256" key="1">
    <source>
        <dbReference type="ARBA" id="ARBA00022670"/>
    </source>
</evidence>
<dbReference type="InterPro" id="IPR005080">
    <property type="entry name" value="Peptidase_A25"/>
</dbReference>
<dbReference type="HAMAP" id="MF_00626">
    <property type="entry name" value="Germination_prot"/>
    <property type="match status" value="1"/>
</dbReference>
<dbReference type="Proteomes" id="UP000658131">
    <property type="component" value="Unassembled WGS sequence"/>
</dbReference>
<name>A0ABR7NHP6_9FIRM</name>
<dbReference type="RefSeq" id="WP_262399502.1">
    <property type="nucleotide sequence ID" value="NZ_JACRTB010000007.1"/>
</dbReference>
<reference evidence="5 6" key="1">
    <citation type="submission" date="2020-08" db="EMBL/GenBank/DDBJ databases">
        <title>Genome public.</title>
        <authorList>
            <person name="Liu C."/>
            <person name="Sun Q."/>
        </authorList>
    </citation>
    <scope>NUCLEOTIDE SEQUENCE [LARGE SCALE GENOMIC DNA]</scope>
    <source>
        <strain evidence="5 6">BX1</strain>
    </source>
</reference>
<evidence type="ECO:0000313" key="6">
    <source>
        <dbReference type="Proteomes" id="UP000658131"/>
    </source>
</evidence>
<proteinExistence type="inferred from homology"/>
<feature type="propeptide" id="PRO_5044922767" evidence="4">
    <location>
        <begin position="1"/>
        <end position="10"/>
    </location>
</feature>
<comment type="similarity">
    <text evidence="4">Belongs to the peptidase A25 family.</text>
</comment>
<dbReference type="NCBIfam" id="TIGR01441">
    <property type="entry name" value="GPR"/>
    <property type="match status" value="1"/>
</dbReference>
<comment type="catalytic activity">
    <reaction evidence="4">
        <text>Endopeptidase action with P4 Glu or Asp, P1 preferably Glu &gt; Asp, P1' hydrophobic and P2' Ala.</text>
        <dbReference type="EC" id="3.4.24.78"/>
    </reaction>
</comment>
<sequence length="278" mass="28939">MTNKLPPRTDLALEAADTGDHKLPEGVFCEEKKEGAVLCTVVRIETQGAAERLGRPRGYYLTLEGPFEERETLAEQLASALAGLLPDGPALVVGLGNRSITPDLLGPETAKGILATRHLPPELLREIGMEGVRPVCALAPGVMGETGFEVAELTASLLRGGEFASVIAVDALAARSMTRLGRTIQLSDSGISPGSGVLNSRAALSRETLGVPVFAVGIPTVVDAAALCGEGEEPREPLMATPRDIDRIIGQGAAILAEGINRALQPTLGPDELSALLS</sequence>
<evidence type="ECO:0000313" key="5">
    <source>
        <dbReference type="EMBL" id="MBC8575934.1"/>
    </source>
</evidence>
<evidence type="ECO:0000256" key="2">
    <source>
        <dbReference type="ARBA" id="ARBA00022801"/>
    </source>
</evidence>
<keyword evidence="2 4" id="KW-0378">Hydrolase</keyword>
<dbReference type="EMBL" id="JACRTB010000007">
    <property type="protein sequence ID" value="MBC8575934.1"/>
    <property type="molecule type" value="Genomic_DNA"/>
</dbReference>
<keyword evidence="1 4" id="KW-0645">Protease</keyword>
<accession>A0ABR7NHP6</accession>
<dbReference type="InterPro" id="IPR023430">
    <property type="entry name" value="Pept_HybD-like_dom_sf"/>
</dbReference>